<reference evidence="2 3" key="1">
    <citation type="submission" date="2017-10" db="EMBL/GenBank/DDBJ databases">
        <title>Draft genome of Longimonas halophila.</title>
        <authorList>
            <person name="Goh K.M."/>
            <person name="Shamsir M.S."/>
            <person name="Lim S.W."/>
        </authorList>
    </citation>
    <scope>NUCLEOTIDE SEQUENCE [LARGE SCALE GENOMIC DNA]</scope>
    <source>
        <strain evidence="2 3">KCTC 42399</strain>
    </source>
</reference>
<keyword evidence="3" id="KW-1185">Reference proteome</keyword>
<dbReference type="Proteomes" id="UP000221024">
    <property type="component" value="Unassembled WGS sequence"/>
</dbReference>
<feature type="chain" id="PRO_5013581448" evidence="1">
    <location>
        <begin position="19"/>
        <end position="366"/>
    </location>
</feature>
<evidence type="ECO:0000313" key="3">
    <source>
        <dbReference type="Proteomes" id="UP000221024"/>
    </source>
</evidence>
<keyword evidence="1" id="KW-0732">Signal</keyword>
<feature type="signal peptide" evidence="1">
    <location>
        <begin position="1"/>
        <end position="18"/>
    </location>
</feature>
<dbReference type="AlphaFoldDB" id="A0A2H3P1W4"/>
<evidence type="ECO:0000313" key="2">
    <source>
        <dbReference type="EMBL" id="PEN07946.1"/>
    </source>
</evidence>
<gene>
    <name evidence="2" type="ORF">CRI93_05740</name>
</gene>
<evidence type="ECO:0000256" key="1">
    <source>
        <dbReference type="SAM" id="SignalP"/>
    </source>
</evidence>
<organism evidence="2 3">
    <name type="scientific">Longimonas halophila</name>
    <dbReference type="NCBI Taxonomy" id="1469170"/>
    <lineage>
        <taxon>Bacteria</taxon>
        <taxon>Pseudomonadati</taxon>
        <taxon>Rhodothermota</taxon>
        <taxon>Rhodothermia</taxon>
        <taxon>Rhodothermales</taxon>
        <taxon>Salisaetaceae</taxon>
        <taxon>Longimonas</taxon>
    </lineage>
</organism>
<name>A0A2H3P1W4_9BACT</name>
<sequence length="366" mass="39543">MVLLVGCVGLLGSSTVQAQAPALERDSERMAELVVAPVYQHVDDGTTQLDAWSSRIQLTVPLLARTVVQSSIQYGLSTGEALSTVQGFTDLQLRVQHTALVRQGRLVVGVDANVPTGTEALTARELRTTIQTSQRPYGFQVPTFGQGWSVAPVVTWAVPATQNLALGVGLSGRYQGGYRPLASSTADYVPGHEVELRLGGDYRIGADATVALDGTATYIAPDTEGGQTRFEAKYTTSVRVQYLWQRRSQAIRLQARYESWPESRYRPVLLTEENVGTGAPVTQQVLPSIWQSAAGYTQSLVGPLGLGLRGGVSHYTATNRFDAQTVGRLQVAPRLQWDDTTLTVYTAYTGGSFTGFEAGLRTAIQF</sequence>
<proteinExistence type="predicted"/>
<protein>
    <submittedName>
        <fullName evidence="2">Uncharacterized protein</fullName>
    </submittedName>
</protein>
<comment type="caution">
    <text evidence="2">The sequence shown here is derived from an EMBL/GenBank/DDBJ whole genome shotgun (WGS) entry which is preliminary data.</text>
</comment>
<accession>A0A2H3P1W4</accession>
<dbReference type="EMBL" id="PDEP01000004">
    <property type="protein sequence ID" value="PEN07946.1"/>
    <property type="molecule type" value="Genomic_DNA"/>
</dbReference>